<dbReference type="Proteomes" id="UP000523955">
    <property type="component" value="Unassembled WGS sequence"/>
</dbReference>
<proteinExistence type="predicted"/>
<dbReference type="EMBL" id="JACKXE010000001">
    <property type="protein sequence ID" value="MBB6626937.1"/>
    <property type="molecule type" value="Genomic_DNA"/>
</dbReference>
<evidence type="ECO:0000313" key="4">
    <source>
        <dbReference type="Proteomes" id="UP000523955"/>
    </source>
</evidence>
<feature type="compositionally biased region" description="Gly residues" evidence="1">
    <location>
        <begin position="9"/>
        <end position="20"/>
    </location>
</feature>
<dbReference type="Gene3D" id="3.40.50.850">
    <property type="entry name" value="Isochorismatase-like"/>
    <property type="match status" value="1"/>
</dbReference>
<comment type="caution">
    <text evidence="3">The sequence shown here is derived from an EMBL/GenBank/DDBJ whole genome shotgun (WGS) entry which is preliminary data.</text>
</comment>
<feature type="domain" description="Isochorismatase-like" evidence="2">
    <location>
        <begin position="40"/>
        <end position="96"/>
    </location>
</feature>
<reference evidence="3 4" key="1">
    <citation type="submission" date="2020-08" db="EMBL/GenBank/DDBJ databases">
        <authorList>
            <person name="Seo M.-J."/>
        </authorList>
    </citation>
    <scope>NUCLEOTIDE SEQUENCE [LARGE SCALE GENOMIC DNA]</scope>
    <source>
        <strain evidence="3 4">KIGAM211</strain>
    </source>
</reference>
<dbReference type="AlphaFoldDB" id="A0A7X0VAG6"/>
<evidence type="ECO:0000256" key="1">
    <source>
        <dbReference type="SAM" id="MobiDB-lite"/>
    </source>
</evidence>
<dbReference type="SUPFAM" id="SSF52499">
    <property type="entry name" value="Isochorismatase-like hydrolases"/>
    <property type="match status" value="1"/>
</dbReference>
<dbReference type="RefSeq" id="WP_185252155.1">
    <property type="nucleotide sequence ID" value="NZ_JACKXE010000001.1"/>
</dbReference>
<gene>
    <name evidence="3" type="ORF">H5V45_06345</name>
</gene>
<feature type="region of interest" description="Disordered" evidence="1">
    <location>
        <begin position="1"/>
        <end position="56"/>
    </location>
</feature>
<protein>
    <submittedName>
        <fullName evidence="3">Isochorismatase family protein</fullName>
    </submittedName>
</protein>
<keyword evidence="4" id="KW-1185">Reference proteome</keyword>
<dbReference type="InterPro" id="IPR000868">
    <property type="entry name" value="Isochorismatase-like_dom"/>
</dbReference>
<accession>A0A7X0VAG6</accession>
<name>A0A7X0VAG6_9ACTN</name>
<sequence length="105" mass="10610">MEEVTGSWDRGGGAPGGDHGQGPSLRADRPGSVVGGSSWRAGCPDPQSQGLAEGSDGWQYVPELVPAADEALVHKAYPDSFEDTTLESVLAAADVDFAAPAGSVG</sequence>
<organism evidence="3 4">
    <name type="scientific">Nocardioides luti</name>
    <dbReference type="NCBI Taxonomy" id="2761101"/>
    <lineage>
        <taxon>Bacteria</taxon>
        <taxon>Bacillati</taxon>
        <taxon>Actinomycetota</taxon>
        <taxon>Actinomycetes</taxon>
        <taxon>Propionibacteriales</taxon>
        <taxon>Nocardioidaceae</taxon>
        <taxon>Nocardioides</taxon>
    </lineage>
</organism>
<dbReference type="InterPro" id="IPR036380">
    <property type="entry name" value="Isochorismatase-like_sf"/>
</dbReference>
<evidence type="ECO:0000259" key="2">
    <source>
        <dbReference type="Pfam" id="PF00857"/>
    </source>
</evidence>
<evidence type="ECO:0000313" key="3">
    <source>
        <dbReference type="EMBL" id="MBB6626937.1"/>
    </source>
</evidence>
<dbReference type="Pfam" id="PF00857">
    <property type="entry name" value="Isochorismatase"/>
    <property type="match status" value="1"/>
</dbReference>